<protein>
    <submittedName>
        <fullName evidence="10">Alanine:cation symporter family protein</fullName>
    </submittedName>
</protein>
<dbReference type="NCBIfam" id="TIGR00835">
    <property type="entry name" value="agcS"/>
    <property type="match status" value="1"/>
</dbReference>
<keyword evidence="7 9" id="KW-1133">Transmembrane helix</keyword>
<dbReference type="Pfam" id="PF01235">
    <property type="entry name" value="Na_Ala_symp"/>
    <property type="match status" value="1"/>
</dbReference>
<dbReference type="EMBL" id="DWZH01000069">
    <property type="protein sequence ID" value="HJB10748.1"/>
    <property type="molecule type" value="Genomic_DNA"/>
</dbReference>
<evidence type="ECO:0000256" key="6">
    <source>
        <dbReference type="ARBA" id="ARBA00022847"/>
    </source>
</evidence>
<evidence type="ECO:0000256" key="3">
    <source>
        <dbReference type="ARBA" id="ARBA00022448"/>
    </source>
</evidence>
<dbReference type="GO" id="GO:0005283">
    <property type="term" value="F:amino acid:sodium symporter activity"/>
    <property type="evidence" value="ECO:0007669"/>
    <property type="project" value="InterPro"/>
</dbReference>
<evidence type="ECO:0000256" key="2">
    <source>
        <dbReference type="ARBA" id="ARBA00009261"/>
    </source>
</evidence>
<dbReference type="PANTHER" id="PTHR30330:SF7">
    <property type="entry name" value="SODIUM_PROTON-DEPENDENT ALANINE CARRIER PROTEIN YRBD-RELATED"/>
    <property type="match status" value="1"/>
</dbReference>
<reference evidence="10" key="1">
    <citation type="journal article" date="2021" name="PeerJ">
        <title>Extensive microbial diversity within the chicken gut microbiome revealed by metagenomics and culture.</title>
        <authorList>
            <person name="Gilroy R."/>
            <person name="Ravi A."/>
            <person name="Getino M."/>
            <person name="Pursley I."/>
            <person name="Horton D.L."/>
            <person name="Alikhan N.F."/>
            <person name="Baker D."/>
            <person name="Gharbi K."/>
            <person name="Hall N."/>
            <person name="Watson M."/>
            <person name="Adriaenssens E.M."/>
            <person name="Foster-Nyarko E."/>
            <person name="Jarju S."/>
            <person name="Secka A."/>
            <person name="Antonio M."/>
            <person name="Oren A."/>
            <person name="Chaudhuri R.R."/>
            <person name="La Ragione R."/>
            <person name="Hildebrand F."/>
            <person name="Pallen M.J."/>
        </authorList>
    </citation>
    <scope>NUCLEOTIDE SEQUENCE</scope>
    <source>
        <strain evidence="10">ChiHjej13B12-24818</strain>
    </source>
</reference>
<evidence type="ECO:0000256" key="4">
    <source>
        <dbReference type="ARBA" id="ARBA00022475"/>
    </source>
</evidence>
<feature type="transmembrane region" description="Helical" evidence="9">
    <location>
        <begin position="69"/>
        <end position="88"/>
    </location>
</feature>
<feature type="transmembrane region" description="Helical" evidence="9">
    <location>
        <begin position="409"/>
        <end position="427"/>
    </location>
</feature>
<feature type="transmembrane region" description="Helical" evidence="9">
    <location>
        <begin position="303"/>
        <end position="321"/>
    </location>
</feature>
<keyword evidence="6 9" id="KW-0769">Symport</keyword>
<dbReference type="PRINTS" id="PR00175">
    <property type="entry name" value="NAALASMPORT"/>
</dbReference>
<dbReference type="InterPro" id="IPR001463">
    <property type="entry name" value="Na/Ala_symport"/>
</dbReference>
<dbReference type="Proteomes" id="UP000823823">
    <property type="component" value="Unassembled WGS sequence"/>
</dbReference>
<comment type="caution">
    <text evidence="10">The sequence shown here is derived from an EMBL/GenBank/DDBJ whole genome shotgun (WGS) entry which is preliminary data.</text>
</comment>
<feature type="transmembrane region" description="Helical" evidence="9">
    <location>
        <begin position="241"/>
        <end position="264"/>
    </location>
</feature>
<keyword evidence="3 9" id="KW-0813">Transport</keyword>
<proteinExistence type="inferred from homology"/>
<evidence type="ECO:0000256" key="1">
    <source>
        <dbReference type="ARBA" id="ARBA00004651"/>
    </source>
</evidence>
<comment type="subcellular location">
    <subcellularLocation>
        <location evidence="1 9">Cell membrane</location>
        <topology evidence="1 9">Multi-pass membrane protein</topology>
    </subcellularLocation>
</comment>
<accession>A0A9D2RPC0</accession>
<feature type="transmembrane region" description="Helical" evidence="9">
    <location>
        <begin position="212"/>
        <end position="235"/>
    </location>
</feature>
<keyword evidence="4 9" id="KW-1003">Cell membrane</keyword>
<feature type="transmembrane region" description="Helical" evidence="9">
    <location>
        <begin position="439"/>
        <end position="460"/>
    </location>
</feature>
<gene>
    <name evidence="10" type="ORF">H9786_09510</name>
</gene>
<keyword evidence="8 9" id="KW-0472">Membrane</keyword>
<organism evidence="10 11">
    <name type="scientific">Candidatus Brachybacterium merdavium</name>
    <dbReference type="NCBI Taxonomy" id="2838513"/>
    <lineage>
        <taxon>Bacteria</taxon>
        <taxon>Bacillati</taxon>
        <taxon>Actinomycetota</taxon>
        <taxon>Actinomycetes</taxon>
        <taxon>Micrococcales</taxon>
        <taxon>Dermabacteraceae</taxon>
        <taxon>Brachybacterium</taxon>
    </lineage>
</organism>
<evidence type="ECO:0000256" key="5">
    <source>
        <dbReference type="ARBA" id="ARBA00022692"/>
    </source>
</evidence>
<feature type="transmembrane region" description="Helical" evidence="9">
    <location>
        <begin position="186"/>
        <end position="205"/>
    </location>
</feature>
<evidence type="ECO:0000313" key="11">
    <source>
        <dbReference type="Proteomes" id="UP000823823"/>
    </source>
</evidence>
<feature type="transmembrane region" description="Helical" evidence="9">
    <location>
        <begin position="147"/>
        <end position="166"/>
    </location>
</feature>
<dbReference type="FunFam" id="1.20.1740.10:FF:000004">
    <property type="entry name" value="Sodium:alanine symporter family protein"/>
    <property type="match status" value="1"/>
</dbReference>
<sequence length="522" mass="55561">MTFADVITALNDVVWALPLVILCLLAGVYFTLRTRFVQVTGIPDMLKQLVVGEKSADGTSSFQSLMMSLANRVGMGNIGGVATAIAFGGPGAVFWMWMMAFLGAATSFIECTLGQIYKEKDPDTGEYRGGPAYYFEKAYKHKANLPSLIYGVLFAAVTVFAMAFFLPGVQANGMSSAIEMAWGVPTWVTAIGVVILLAFIVIGGVKRIAVFAANVVPAMAVLYILAALVVFFVNFERIPDVFSLIFGSAFGADAVFGAIVGLAIKWGVQRGIYSNESGQGTGPHHAAAAEVSHPAKQGFVQAFAVYIDTLFVCTATAFIIISTDMYTVFRGEEFGDDMYEAGSLDGAVEPGPGYVQAGFDAFAPGLGASFVAITLAFFTFTTMVAYYYMAEVNLSYLTRKIKSGTIRRGLIRVLQGLILVSVAYGAVTTAGSAWGLGDIGVGSMAWLNILGILLLQVPALKALKDYRQQKKQGLDPEFDPRPLGIKNAEFWELRADGRELQGKAGQELGAEAGGTNGEGPTG</sequence>
<dbReference type="PANTHER" id="PTHR30330">
    <property type="entry name" value="AGSS FAMILY TRANSPORTER, SODIUM-ALANINE"/>
    <property type="match status" value="1"/>
</dbReference>
<name>A0A9D2RPC0_9MICO</name>
<evidence type="ECO:0000313" key="10">
    <source>
        <dbReference type="EMBL" id="HJB10748.1"/>
    </source>
</evidence>
<reference evidence="10" key="2">
    <citation type="submission" date="2021-04" db="EMBL/GenBank/DDBJ databases">
        <authorList>
            <person name="Gilroy R."/>
        </authorList>
    </citation>
    <scope>NUCLEOTIDE SEQUENCE</scope>
    <source>
        <strain evidence="10">ChiHjej13B12-24818</strain>
    </source>
</reference>
<dbReference type="PROSITE" id="PS00873">
    <property type="entry name" value="NA_ALANINE_SYMP"/>
    <property type="match status" value="1"/>
</dbReference>
<evidence type="ECO:0000256" key="9">
    <source>
        <dbReference type="RuleBase" id="RU363064"/>
    </source>
</evidence>
<feature type="transmembrane region" description="Helical" evidence="9">
    <location>
        <begin position="366"/>
        <end position="388"/>
    </location>
</feature>
<dbReference type="AlphaFoldDB" id="A0A9D2RPC0"/>
<evidence type="ECO:0000256" key="8">
    <source>
        <dbReference type="ARBA" id="ARBA00023136"/>
    </source>
</evidence>
<comment type="similarity">
    <text evidence="2 9">Belongs to the alanine or glycine:cation symporter (AGCS) (TC 2.A.25) family.</text>
</comment>
<feature type="transmembrane region" description="Helical" evidence="9">
    <location>
        <begin position="13"/>
        <end position="32"/>
    </location>
</feature>
<evidence type="ECO:0000256" key="7">
    <source>
        <dbReference type="ARBA" id="ARBA00022989"/>
    </source>
</evidence>
<dbReference type="GO" id="GO:0005886">
    <property type="term" value="C:plasma membrane"/>
    <property type="evidence" value="ECO:0007669"/>
    <property type="project" value="UniProtKB-SubCell"/>
</dbReference>
<keyword evidence="5 9" id="KW-0812">Transmembrane</keyword>